<gene>
    <name evidence="1" type="ORF">ATCC51562_1032</name>
</gene>
<evidence type="ECO:0000313" key="1">
    <source>
        <dbReference type="EMBL" id="ERJ26874.1"/>
    </source>
</evidence>
<protein>
    <submittedName>
        <fullName evidence="1">Uncharacterized protein</fullName>
    </submittedName>
</protein>
<evidence type="ECO:0000313" key="2">
    <source>
        <dbReference type="Proteomes" id="UP000016627"/>
    </source>
</evidence>
<dbReference type="EMBL" id="ANNI01000001">
    <property type="protein sequence ID" value="ERJ26874.1"/>
    <property type="molecule type" value="Genomic_DNA"/>
</dbReference>
<accession>U2GFL0</accession>
<name>U2GFL0_9BACT</name>
<dbReference type="AlphaFoldDB" id="U2GFL0"/>
<proteinExistence type="predicted"/>
<dbReference type="Proteomes" id="UP000016627">
    <property type="component" value="Unassembled WGS sequence"/>
</dbReference>
<comment type="caution">
    <text evidence="1">The sequence shown here is derived from an EMBL/GenBank/DDBJ whole genome shotgun (WGS) entry which is preliminary data.</text>
</comment>
<dbReference type="PATRIC" id="fig|1242969.3.peg.219"/>
<sequence>MRSKTYKFIFSHLFFNFKKHCYKYHKREFEIYEAFYFRLRETAIFVLHKMTRF</sequence>
<organism evidence="1 2">
    <name type="scientific">Campylobacter concisus ATCC 51562</name>
    <dbReference type="NCBI Taxonomy" id="1242969"/>
    <lineage>
        <taxon>Bacteria</taxon>
        <taxon>Pseudomonadati</taxon>
        <taxon>Campylobacterota</taxon>
        <taxon>Epsilonproteobacteria</taxon>
        <taxon>Campylobacterales</taxon>
        <taxon>Campylobacteraceae</taxon>
        <taxon>Campylobacter</taxon>
    </lineage>
</organism>
<reference evidence="1 2" key="1">
    <citation type="journal article" date="2013" name="BMC Genomics">
        <title>Comparative genomics of Campylobacter concisus isolates reveals genetic diversity and provides insights into disease association.</title>
        <authorList>
            <person name="Deshpande N.P."/>
            <person name="Kaakoush N.O."/>
            <person name="Wilkins M.R."/>
            <person name="Mitchell H.M."/>
        </authorList>
    </citation>
    <scope>NUCLEOTIDE SEQUENCE [LARGE SCALE GENOMIC DNA]</scope>
    <source>
        <strain evidence="1 2">ATCC 51562</strain>
    </source>
</reference>